<dbReference type="GO" id="GO:0003341">
    <property type="term" value="P:cilium movement"/>
    <property type="evidence" value="ECO:0000318"/>
    <property type="project" value="GO_Central"/>
</dbReference>
<dbReference type="STRING" id="7070.A0A139WG99"/>
<dbReference type="InterPro" id="IPR000225">
    <property type="entry name" value="Armadillo"/>
</dbReference>
<accession>A0A139WG99</accession>
<dbReference type="Gene3D" id="1.25.10.10">
    <property type="entry name" value="Leucine-rich Repeat Variant"/>
    <property type="match status" value="3"/>
</dbReference>
<dbReference type="InterPro" id="IPR016024">
    <property type="entry name" value="ARM-type_fold"/>
</dbReference>
<gene>
    <name evidence="1" type="primary">AUGUSTUS-3.0.2_33460</name>
    <name evidence="1" type="ORF">TcasGA2_TC033460</name>
</gene>
<evidence type="ECO:0000313" key="1">
    <source>
        <dbReference type="EMBL" id="KYB26926.1"/>
    </source>
</evidence>
<proteinExistence type="predicted"/>
<dbReference type="SMART" id="SM00185">
    <property type="entry name" value="ARM"/>
    <property type="match status" value="7"/>
</dbReference>
<reference evidence="1 2" key="1">
    <citation type="journal article" date="2008" name="Nature">
        <title>The genome of the model beetle and pest Tribolium castaneum.</title>
        <authorList>
            <consortium name="Tribolium Genome Sequencing Consortium"/>
            <person name="Richards S."/>
            <person name="Gibbs R.A."/>
            <person name="Weinstock G.M."/>
            <person name="Brown S.J."/>
            <person name="Denell R."/>
            <person name="Beeman R.W."/>
            <person name="Gibbs R."/>
            <person name="Beeman R.W."/>
            <person name="Brown S.J."/>
            <person name="Bucher G."/>
            <person name="Friedrich M."/>
            <person name="Grimmelikhuijzen C.J."/>
            <person name="Klingler M."/>
            <person name="Lorenzen M."/>
            <person name="Richards S."/>
            <person name="Roth S."/>
            <person name="Schroder R."/>
            <person name="Tautz D."/>
            <person name="Zdobnov E.M."/>
            <person name="Muzny D."/>
            <person name="Gibbs R.A."/>
            <person name="Weinstock G.M."/>
            <person name="Attaway T."/>
            <person name="Bell S."/>
            <person name="Buhay C.J."/>
            <person name="Chandrabose M.N."/>
            <person name="Chavez D."/>
            <person name="Clerk-Blankenburg K.P."/>
            <person name="Cree A."/>
            <person name="Dao M."/>
            <person name="Davis C."/>
            <person name="Chacko J."/>
            <person name="Dinh H."/>
            <person name="Dugan-Rocha S."/>
            <person name="Fowler G."/>
            <person name="Garner T.T."/>
            <person name="Garnes J."/>
            <person name="Gnirke A."/>
            <person name="Hawes A."/>
            <person name="Hernandez J."/>
            <person name="Hines S."/>
            <person name="Holder M."/>
            <person name="Hume J."/>
            <person name="Jhangiani S.N."/>
            <person name="Joshi V."/>
            <person name="Khan Z.M."/>
            <person name="Jackson L."/>
            <person name="Kovar C."/>
            <person name="Kowis A."/>
            <person name="Lee S."/>
            <person name="Lewis L.R."/>
            <person name="Margolis J."/>
            <person name="Morgan M."/>
            <person name="Nazareth L.V."/>
            <person name="Nguyen N."/>
            <person name="Okwuonu G."/>
            <person name="Parker D."/>
            <person name="Richards S."/>
            <person name="Ruiz S.J."/>
            <person name="Santibanez J."/>
            <person name="Savard J."/>
            <person name="Scherer S.E."/>
            <person name="Schneider B."/>
            <person name="Sodergren E."/>
            <person name="Tautz D."/>
            <person name="Vattahil S."/>
            <person name="Villasana D."/>
            <person name="White C.S."/>
            <person name="Wright R."/>
            <person name="Park Y."/>
            <person name="Beeman R.W."/>
            <person name="Lord J."/>
            <person name="Oppert B."/>
            <person name="Lorenzen M."/>
            <person name="Brown S."/>
            <person name="Wang L."/>
            <person name="Savard J."/>
            <person name="Tautz D."/>
            <person name="Richards S."/>
            <person name="Weinstock G."/>
            <person name="Gibbs R.A."/>
            <person name="Liu Y."/>
            <person name="Worley K."/>
            <person name="Weinstock G."/>
            <person name="Elsik C.G."/>
            <person name="Reese J.T."/>
            <person name="Elhaik E."/>
            <person name="Landan G."/>
            <person name="Graur D."/>
            <person name="Arensburger P."/>
            <person name="Atkinson P."/>
            <person name="Beeman R.W."/>
            <person name="Beidler J."/>
            <person name="Brown S.J."/>
            <person name="Demuth J.P."/>
            <person name="Drury D.W."/>
            <person name="Du Y.Z."/>
            <person name="Fujiwara H."/>
            <person name="Lorenzen M."/>
            <person name="Maselli V."/>
            <person name="Osanai M."/>
            <person name="Park Y."/>
            <person name="Robertson H.M."/>
            <person name="Tu Z."/>
            <person name="Wang J.J."/>
            <person name="Wang S."/>
            <person name="Richards S."/>
            <person name="Song H."/>
            <person name="Zhang L."/>
            <person name="Sodergren E."/>
            <person name="Werner D."/>
            <person name="Stanke M."/>
            <person name="Morgenstern B."/>
            <person name="Solovyev V."/>
            <person name="Kosarev P."/>
            <person name="Brown G."/>
            <person name="Chen H.C."/>
            <person name="Ermolaeva O."/>
            <person name="Hlavina W."/>
            <person name="Kapustin Y."/>
            <person name="Kiryutin B."/>
            <person name="Kitts P."/>
            <person name="Maglott D."/>
            <person name="Pruitt K."/>
            <person name="Sapojnikov V."/>
            <person name="Souvorov A."/>
            <person name="Mackey A.J."/>
            <person name="Waterhouse R.M."/>
            <person name="Wyder S."/>
            <person name="Zdobnov E.M."/>
            <person name="Zdobnov E.M."/>
            <person name="Wyder S."/>
            <person name="Kriventseva E.V."/>
            <person name="Kadowaki T."/>
            <person name="Bork P."/>
            <person name="Aranda M."/>
            <person name="Bao R."/>
            <person name="Beermann A."/>
            <person name="Berns N."/>
            <person name="Bolognesi R."/>
            <person name="Bonneton F."/>
            <person name="Bopp D."/>
            <person name="Brown S.J."/>
            <person name="Bucher G."/>
            <person name="Butts T."/>
            <person name="Chaumot A."/>
            <person name="Denell R.E."/>
            <person name="Ferrier D.E."/>
            <person name="Friedrich M."/>
            <person name="Gordon C.M."/>
            <person name="Jindra M."/>
            <person name="Klingler M."/>
            <person name="Lan Q."/>
            <person name="Lattorff H.M."/>
            <person name="Laudet V."/>
            <person name="von Levetsow C."/>
            <person name="Liu Z."/>
            <person name="Lutz R."/>
            <person name="Lynch J.A."/>
            <person name="da Fonseca R.N."/>
            <person name="Posnien N."/>
            <person name="Reuter R."/>
            <person name="Roth S."/>
            <person name="Savard J."/>
            <person name="Schinko J.B."/>
            <person name="Schmitt C."/>
            <person name="Schoppmeier M."/>
            <person name="Schroder R."/>
            <person name="Shippy T.D."/>
            <person name="Simonnet F."/>
            <person name="Marques-Souza H."/>
            <person name="Tautz D."/>
            <person name="Tomoyasu Y."/>
            <person name="Trauner J."/>
            <person name="Van der Zee M."/>
            <person name="Vervoort M."/>
            <person name="Wittkopp N."/>
            <person name="Wimmer E.A."/>
            <person name="Yang X."/>
            <person name="Jones A.K."/>
            <person name="Sattelle D.B."/>
            <person name="Ebert P.R."/>
            <person name="Nelson D."/>
            <person name="Scott J.G."/>
            <person name="Beeman R.W."/>
            <person name="Muthukrishnan S."/>
            <person name="Kramer K.J."/>
            <person name="Arakane Y."/>
            <person name="Beeman R.W."/>
            <person name="Zhu Q."/>
            <person name="Hogenkamp D."/>
            <person name="Dixit R."/>
            <person name="Oppert B."/>
            <person name="Jiang H."/>
            <person name="Zou Z."/>
            <person name="Marshall J."/>
            <person name="Elpidina E."/>
            <person name="Vinokurov K."/>
            <person name="Oppert C."/>
            <person name="Zou Z."/>
            <person name="Evans J."/>
            <person name="Lu Z."/>
            <person name="Zhao P."/>
            <person name="Sumathipala N."/>
            <person name="Altincicek B."/>
            <person name="Vilcinskas A."/>
            <person name="Williams M."/>
            <person name="Hultmark D."/>
            <person name="Hetru C."/>
            <person name="Jiang H."/>
            <person name="Grimmelikhuijzen C.J."/>
            <person name="Hauser F."/>
            <person name="Cazzamali G."/>
            <person name="Williamson M."/>
            <person name="Park Y."/>
            <person name="Li B."/>
            <person name="Tanaka Y."/>
            <person name="Predel R."/>
            <person name="Neupert S."/>
            <person name="Schachtner J."/>
            <person name="Verleyen P."/>
            <person name="Raible F."/>
            <person name="Bork P."/>
            <person name="Friedrich M."/>
            <person name="Walden K.K."/>
            <person name="Robertson H.M."/>
            <person name="Angeli S."/>
            <person name="Foret S."/>
            <person name="Bucher G."/>
            <person name="Schuetz S."/>
            <person name="Maleszka R."/>
            <person name="Wimmer E.A."/>
            <person name="Beeman R.W."/>
            <person name="Lorenzen M."/>
            <person name="Tomoyasu Y."/>
            <person name="Miller S.C."/>
            <person name="Grossmann D."/>
            <person name="Bucher G."/>
        </authorList>
    </citation>
    <scope>NUCLEOTIDE SEQUENCE [LARGE SCALE GENOMIC DNA]</scope>
    <source>
        <strain evidence="1 2">Georgia GA2</strain>
    </source>
</reference>
<dbReference type="InParanoid" id="A0A139WG99"/>
<dbReference type="PANTHER" id="PTHR23314">
    <property type="entry name" value="SPERM-ASSOCIATED ANTIGEN 6 ARMADILLO REPEAT-CONTAINING"/>
    <property type="match status" value="1"/>
</dbReference>
<name>A0A139WG99_TRICA</name>
<sequence length="581" mass="64007">MTARSILQVFDQYQKARLNFVKSIAELALRPANIPILDEQNILELLQPLLSDVCKQIQNCATIALGRIIQNDHTMAKKFTQTHLITLLLAALPKENKHQKNSILFVLRSVCKYDPQLANFIVETGALNAVITCMEDFEPSVQESAAWVIGYIARHNQNLAKKCIEAGAVPLLIMCLQGPHLTLKQISASALCDIAKHSIEQAQNIVDAGAIPYLAKNLSNLDEKLKRQVLAALSACAKHSAELAEVVIEAEVFPCVFLHMAHACPHVRKNAAGLTRDVVKHTLELTQLIVNTGGIGALMELLTEDPGEARIPCITALGYIAGHSDQLAMSVLGCKAIVLLGAILNESKDENVLAVTAWTIGQIGKHSPEHAKAVAAANLFPRLVQLYASEETSEDLKFKCKLALKLCLQKCLLVAALEPLLYDAPPNILKYVLGQYSKGPWRPPVARRHFENVATMLRKPASEKLYLNTSNLSVVGIQVHRPRRLRTHHHQQRILLDTSPVSSASVVPPPRPSVVLGEDVVSRQVRKIRETVQVEDFERLLIGLGGRRDVATETAFGDVYHDFFEVYYDVLKARMAAASIT</sequence>
<dbReference type="GO" id="GO:0015630">
    <property type="term" value="C:microtubule cytoskeleton"/>
    <property type="evidence" value="ECO:0000318"/>
    <property type="project" value="GO_Central"/>
</dbReference>
<protein>
    <submittedName>
        <fullName evidence="1">Sperm-associated antigen 6-like Protein</fullName>
    </submittedName>
</protein>
<dbReference type="Pfam" id="PF00514">
    <property type="entry name" value="Arm"/>
    <property type="match status" value="2"/>
</dbReference>
<dbReference type="eggNOG" id="KOG0166">
    <property type="taxonomic scope" value="Eukaryota"/>
</dbReference>
<dbReference type="PANTHER" id="PTHR23314:SF0">
    <property type="entry name" value="SPERM-ASSOCIATED ANTIGEN 6"/>
    <property type="match status" value="1"/>
</dbReference>
<evidence type="ECO:0000313" key="2">
    <source>
        <dbReference type="Proteomes" id="UP000007266"/>
    </source>
</evidence>
<organism evidence="1 2">
    <name type="scientific">Tribolium castaneum</name>
    <name type="common">Red flour beetle</name>
    <dbReference type="NCBI Taxonomy" id="7070"/>
    <lineage>
        <taxon>Eukaryota</taxon>
        <taxon>Metazoa</taxon>
        <taxon>Ecdysozoa</taxon>
        <taxon>Arthropoda</taxon>
        <taxon>Hexapoda</taxon>
        <taxon>Insecta</taxon>
        <taxon>Pterygota</taxon>
        <taxon>Neoptera</taxon>
        <taxon>Endopterygota</taxon>
        <taxon>Coleoptera</taxon>
        <taxon>Polyphaga</taxon>
        <taxon>Cucujiformia</taxon>
        <taxon>Tenebrionidae</taxon>
        <taxon>Tenebrionidae incertae sedis</taxon>
        <taxon>Tribolium</taxon>
    </lineage>
</organism>
<dbReference type="GO" id="GO:0008017">
    <property type="term" value="F:microtubule binding"/>
    <property type="evidence" value="ECO:0000318"/>
    <property type="project" value="GO_Central"/>
</dbReference>
<keyword evidence="2" id="KW-1185">Reference proteome</keyword>
<dbReference type="SUPFAM" id="SSF48371">
    <property type="entry name" value="ARM repeat"/>
    <property type="match status" value="1"/>
</dbReference>
<dbReference type="InterPro" id="IPR011989">
    <property type="entry name" value="ARM-like"/>
</dbReference>
<reference evidence="1 2" key="2">
    <citation type="journal article" date="2010" name="Nucleic Acids Res.">
        <title>BeetleBase in 2010: revisions to provide comprehensive genomic information for Tribolium castaneum.</title>
        <authorList>
            <person name="Kim H.S."/>
            <person name="Murphy T."/>
            <person name="Xia J."/>
            <person name="Caragea D."/>
            <person name="Park Y."/>
            <person name="Beeman R.W."/>
            <person name="Lorenzen M.D."/>
            <person name="Butcher S."/>
            <person name="Manak J.R."/>
            <person name="Brown S.J."/>
        </authorList>
    </citation>
    <scope>GENOME REANNOTATION</scope>
    <source>
        <strain evidence="1 2">Georgia GA2</strain>
    </source>
</reference>
<dbReference type="OMA" id="DHCAITH"/>
<dbReference type="AlphaFoldDB" id="A0A139WG99"/>
<dbReference type="EMBL" id="KQ971348">
    <property type="protein sequence ID" value="KYB26926.1"/>
    <property type="molecule type" value="Genomic_DNA"/>
</dbReference>
<dbReference type="Proteomes" id="UP000007266">
    <property type="component" value="Linkage group 6"/>
</dbReference>